<keyword evidence="1" id="KW-0472">Membrane</keyword>
<dbReference type="AlphaFoldDB" id="R6TBH5"/>
<accession>R6TBH5</accession>
<dbReference type="Proteomes" id="UP000018162">
    <property type="component" value="Unassembled WGS sequence"/>
</dbReference>
<feature type="transmembrane region" description="Helical" evidence="1">
    <location>
        <begin position="148"/>
        <end position="166"/>
    </location>
</feature>
<gene>
    <name evidence="2" type="ORF">BN626_00364</name>
</gene>
<feature type="transmembrane region" description="Helical" evidence="1">
    <location>
        <begin position="178"/>
        <end position="200"/>
    </location>
</feature>
<name>R6TBH5_9FIRM</name>
<reference evidence="2" key="1">
    <citation type="submission" date="2012-11" db="EMBL/GenBank/DDBJ databases">
        <title>Dependencies among metagenomic species, viruses, plasmids and units of genetic variation.</title>
        <authorList>
            <person name="Nielsen H.B."/>
            <person name="Almeida M."/>
            <person name="Juncker A.S."/>
            <person name="Rasmussen S."/>
            <person name="Li J."/>
            <person name="Sunagawa S."/>
            <person name="Plichta D."/>
            <person name="Gautier L."/>
            <person name="Le Chatelier E."/>
            <person name="Peletier E."/>
            <person name="Bonde I."/>
            <person name="Nielsen T."/>
            <person name="Manichanh C."/>
            <person name="Arumugam M."/>
            <person name="Batto J."/>
            <person name="Santos M.B.Q.D."/>
            <person name="Blom N."/>
            <person name="Borruel N."/>
            <person name="Burgdorf K.S."/>
            <person name="Boumezbeur F."/>
            <person name="Casellas F."/>
            <person name="Dore J."/>
            <person name="Guarner F."/>
            <person name="Hansen T."/>
            <person name="Hildebrand F."/>
            <person name="Kaas R.S."/>
            <person name="Kennedy S."/>
            <person name="Kristiansen K."/>
            <person name="Kultima J.R."/>
            <person name="Leonard P."/>
            <person name="Levenez F."/>
            <person name="Lund O."/>
            <person name="Moumen B."/>
            <person name="Le Paslier D."/>
            <person name="Pons N."/>
            <person name="Pedersen O."/>
            <person name="Prifti E."/>
            <person name="Qin J."/>
            <person name="Raes J."/>
            <person name="Tap J."/>
            <person name="Tims S."/>
            <person name="Ussery D.W."/>
            <person name="Yamada T."/>
            <person name="MetaHit consortium"/>
            <person name="Renault P."/>
            <person name="Sicheritz-Ponten T."/>
            <person name="Bork P."/>
            <person name="Wang J."/>
            <person name="Brunak S."/>
            <person name="Ehrlich S.D."/>
        </authorList>
    </citation>
    <scope>NUCLEOTIDE SEQUENCE [LARGE SCALE GENOMIC DNA]</scope>
</reference>
<keyword evidence="1" id="KW-0812">Transmembrane</keyword>
<protein>
    <submittedName>
        <fullName evidence="2">Uncharacterized protein</fullName>
    </submittedName>
</protein>
<evidence type="ECO:0000313" key="3">
    <source>
        <dbReference type="Proteomes" id="UP000018162"/>
    </source>
</evidence>
<comment type="caution">
    <text evidence="2">The sequence shown here is derived from an EMBL/GenBank/DDBJ whole genome shotgun (WGS) entry which is preliminary data.</text>
</comment>
<organism evidence="2 3">
    <name type="scientific">Agathobacter rectalis CAG:36</name>
    <dbReference type="NCBI Taxonomy" id="1263079"/>
    <lineage>
        <taxon>Bacteria</taxon>
        <taxon>Bacillati</taxon>
        <taxon>Bacillota</taxon>
        <taxon>Clostridia</taxon>
        <taxon>Lachnospirales</taxon>
        <taxon>Lachnospiraceae</taxon>
        <taxon>Agathobacter</taxon>
    </lineage>
</organism>
<evidence type="ECO:0000256" key="1">
    <source>
        <dbReference type="SAM" id="Phobius"/>
    </source>
</evidence>
<proteinExistence type="predicted"/>
<dbReference type="EMBL" id="CBFV010000020">
    <property type="protein sequence ID" value="CDC70768.1"/>
    <property type="molecule type" value="Genomic_DNA"/>
</dbReference>
<sequence length="247" mass="27963">MDINTIITTWIAPIVTGVIVVVVTTGIGKIVSIWWKNRTFLKNRDRGNEKYIDNILPYMIQKIDVDVDFIISVKNAISIQFNLQEKYLYTNEQLKNQIILSISDSKFMTELHKSELIQHVQSTFKNIGNDIEKVEVLKKEERRTSKKYPMMMLIISVCFTLIVYAICPEKVDDPNSIAQVLALFGALFSLGSATTLWMMLLSESTNKINVEIADSGIIGATYTVVQALASTIVEILYGKKKDTDDNK</sequence>
<feature type="transmembrane region" description="Helical" evidence="1">
    <location>
        <begin position="6"/>
        <end position="35"/>
    </location>
</feature>
<evidence type="ECO:0000313" key="2">
    <source>
        <dbReference type="EMBL" id="CDC70768.1"/>
    </source>
</evidence>
<keyword evidence="1" id="KW-1133">Transmembrane helix</keyword>